<keyword evidence="2" id="KW-1185">Reference proteome</keyword>
<dbReference type="RefSeq" id="YP_004010200.1">
    <property type="nucleotide sequence ID" value="NC_014663.1"/>
</dbReference>
<dbReference type="Proteomes" id="UP000008731">
    <property type="component" value="Segment"/>
</dbReference>
<dbReference type="GeneID" id="9926497"/>
<dbReference type="EMBL" id="HM004124">
    <property type="protein sequence ID" value="ADG59963.1"/>
    <property type="molecule type" value="Genomic_DNA"/>
</dbReference>
<reference evidence="1 2" key="1">
    <citation type="journal article" date="2010" name="Virol. J.">
        <title>Genomes of the T4-related bacteriophages as windows on microbial genome evolution.</title>
        <authorList>
            <person name="Petrov V.M."/>
            <person name="Ratnayaka S."/>
            <person name="Nolan J.M."/>
            <person name="Miller E.S."/>
            <person name="Karam J.D."/>
        </authorList>
    </citation>
    <scope>NUCLEOTIDE SEQUENCE [LARGE SCALE GENOMIC DNA]</scope>
</reference>
<name>E5EPJ7_9CAUD</name>
<evidence type="ECO:0000313" key="1">
    <source>
        <dbReference type="EMBL" id="ADG59963.1"/>
    </source>
</evidence>
<sequence length="104" mass="11897">MKALKVKITQEEFKILKPSIFKFWDRTIVEKRIFREMQEVVANSSCLVPHAITAAVNWGTEYIGVNYNTSLSVAKQIMDAVPNGTVRLETERFGIKRILILEAL</sequence>
<protein>
    <submittedName>
        <fullName evidence="1">Uncharacterized protein</fullName>
    </submittedName>
</protein>
<organism evidence="1 2">
    <name type="scientific">Acinetobacter phage Acj9</name>
    <dbReference type="NCBI Taxonomy" id="760939"/>
    <lineage>
        <taxon>Viruses</taxon>
        <taxon>Duplodnaviria</taxon>
        <taxon>Heunggongvirae</taxon>
        <taxon>Uroviricota</taxon>
        <taxon>Caudoviricetes</taxon>
        <taxon>Pantevenvirales</taxon>
        <taxon>Straboviridae</taxon>
        <taxon>Twarogvirinae</taxon>
        <taxon>Acajnonavirus</taxon>
        <taxon>Acajnonavirus acj9</taxon>
    </lineage>
</organism>
<evidence type="ECO:0000313" key="2">
    <source>
        <dbReference type="Proteomes" id="UP000008731"/>
    </source>
</evidence>
<proteinExistence type="predicted"/>
<accession>E5EPJ7</accession>
<gene>
    <name evidence="1" type="ORF">Acj9p063</name>
</gene>
<dbReference type="KEGG" id="vg:9926497"/>